<dbReference type="InterPro" id="IPR009003">
    <property type="entry name" value="Peptidase_S1_PA"/>
</dbReference>
<dbReference type="RefSeq" id="WP_344548010.1">
    <property type="nucleotide sequence ID" value="NZ_BAAATD010000016.1"/>
</dbReference>
<dbReference type="Gene3D" id="2.40.10.10">
    <property type="entry name" value="Trypsin-like serine proteases"/>
    <property type="match status" value="2"/>
</dbReference>
<evidence type="ECO:0000313" key="2">
    <source>
        <dbReference type="EMBL" id="GAA2632238.1"/>
    </source>
</evidence>
<organism evidence="2 3">
    <name type="scientific">Actinomadura fulvescens</name>
    <dbReference type="NCBI Taxonomy" id="46160"/>
    <lineage>
        <taxon>Bacteria</taxon>
        <taxon>Bacillati</taxon>
        <taxon>Actinomycetota</taxon>
        <taxon>Actinomycetes</taxon>
        <taxon>Streptosporangiales</taxon>
        <taxon>Thermomonosporaceae</taxon>
        <taxon>Actinomadura</taxon>
    </lineage>
</organism>
<gene>
    <name evidence="2" type="ORF">GCM10010411_83140</name>
</gene>
<evidence type="ECO:0000313" key="3">
    <source>
        <dbReference type="Proteomes" id="UP001501509"/>
    </source>
</evidence>
<dbReference type="InterPro" id="IPR045450">
    <property type="entry name" value="VMAP_C"/>
</dbReference>
<comment type="caution">
    <text evidence="2">The sequence shown here is derived from an EMBL/GenBank/DDBJ whole genome shotgun (WGS) entry which is preliminary data.</text>
</comment>
<dbReference type="Pfam" id="PF13365">
    <property type="entry name" value="Trypsin_2"/>
    <property type="match status" value="1"/>
</dbReference>
<dbReference type="Pfam" id="PF20028">
    <property type="entry name" value="VMAP-C"/>
    <property type="match status" value="1"/>
</dbReference>
<keyword evidence="3" id="KW-1185">Reference proteome</keyword>
<dbReference type="InterPro" id="IPR043504">
    <property type="entry name" value="Peptidase_S1_PA_chymotrypsin"/>
</dbReference>
<evidence type="ECO:0000259" key="1">
    <source>
        <dbReference type="Pfam" id="PF20028"/>
    </source>
</evidence>
<sequence length="597" mass="64642">MADHTEMARLLDDCVVWVCECHARGGSGFLVAPGLVLTCAHVLQDDAGGGKAVVSRVDVEWLGGSYPGSLVRAVPDTHQGGSRWGFPDLALIRVDGLPDGHPYVHLGDDLPPDRSVLYTAAFNKSYTEEPELARAWISYDAPFGRRGQWSLSLADRELEPGMSGGPILDPARGAVCGVLTASRNPGSPEGGFATPVTAVRDHLPEIWDSGQASAAARWQAIAAPAFEAPQLTAARVRRLLELLPGDPAALHRLHRGLFPGRLPPDPPLSDPMGLILEAADALPLPDGSHPIDVLEGLAAEGAFAQDEERRARVEIHLTAAGMDARKLLLSVWSHVDDDPAPTSEFCHESAMDAEEARETLRTVLRRFLTRLSDIEDVLVEFVLPRRMMGDGGDAVDEFYVDKPEIPLGMQFPVVVRTRDRVAGAAAHQLRRWKRSRSSDPVPRWVDCHAPHSFADFYADFQAADAATLVMMGFQPVDGPGGRALEAVCDAGMPAAVWRRRPCPRHIADNGAGLAEPQGRCGADGACSAELFKSRIAERLGRQPLERLPWVVRDLRLEARRPGSDSDHCGRDLTLLWDDPTRPDPDAVALVAPTGGSW</sequence>
<accession>A0ABN3QQ25</accession>
<proteinExistence type="predicted"/>
<name>A0ABN3QQ25_9ACTN</name>
<dbReference type="Proteomes" id="UP001501509">
    <property type="component" value="Unassembled WGS sequence"/>
</dbReference>
<protein>
    <recommendedName>
        <fullName evidence="1">vWA-MoxR associated protein C-terminal domain-containing protein</fullName>
    </recommendedName>
</protein>
<dbReference type="EMBL" id="BAAATD010000016">
    <property type="protein sequence ID" value="GAA2632238.1"/>
    <property type="molecule type" value="Genomic_DNA"/>
</dbReference>
<dbReference type="SUPFAM" id="SSF50494">
    <property type="entry name" value="Trypsin-like serine proteases"/>
    <property type="match status" value="1"/>
</dbReference>
<feature type="domain" description="vWA-MoxR associated protein C-terminal" evidence="1">
    <location>
        <begin position="328"/>
        <end position="579"/>
    </location>
</feature>
<reference evidence="2 3" key="1">
    <citation type="journal article" date="2019" name="Int. J. Syst. Evol. Microbiol.">
        <title>The Global Catalogue of Microorganisms (GCM) 10K type strain sequencing project: providing services to taxonomists for standard genome sequencing and annotation.</title>
        <authorList>
            <consortium name="The Broad Institute Genomics Platform"/>
            <consortium name="The Broad Institute Genome Sequencing Center for Infectious Disease"/>
            <person name="Wu L."/>
            <person name="Ma J."/>
        </authorList>
    </citation>
    <scope>NUCLEOTIDE SEQUENCE [LARGE SCALE GENOMIC DNA]</scope>
    <source>
        <strain evidence="2 3">JCM 6833</strain>
    </source>
</reference>